<feature type="region of interest" description="Disordered" evidence="1">
    <location>
        <begin position="44"/>
        <end position="94"/>
    </location>
</feature>
<dbReference type="Proteomes" id="UP000729402">
    <property type="component" value="Unassembled WGS sequence"/>
</dbReference>
<feature type="region of interest" description="Disordered" evidence="1">
    <location>
        <begin position="1"/>
        <end position="21"/>
    </location>
</feature>
<dbReference type="OrthoDB" id="1858978at2759"/>
<keyword evidence="3" id="KW-1185">Reference proteome</keyword>
<dbReference type="EMBL" id="JAAALK010000283">
    <property type="protein sequence ID" value="KAG8071405.1"/>
    <property type="molecule type" value="Genomic_DNA"/>
</dbReference>
<accession>A0A8J5SAS2</accession>
<feature type="compositionally biased region" description="Basic and acidic residues" evidence="1">
    <location>
        <begin position="75"/>
        <end position="87"/>
    </location>
</feature>
<gene>
    <name evidence="2" type="ORF">GUJ93_ZPchr0006g44674</name>
</gene>
<sequence length="94" mass="10029">MRSSRLHKPTQMGRFPSEGLIPSTGLRLVADHLSCYDVIGGQGGDWGKSAAEKRRAVRPPGGGRRARWGGMGRRGVGDDQEAAKGREAAGWGKT</sequence>
<organism evidence="2 3">
    <name type="scientific">Zizania palustris</name>
    <name type="common">Northern wild rice</name>
    <dbReference type="NCBI Taxonomy" id="103762"/>
    <lineage>
        <taxon>Eukaryota</taxon>
        <taxon>Viridiplantae</taxon>
        <taxon>Streptophyta</taxon>
        <taxon>Embryophyta</taxon>
        <taxon>Tracheophyta</taxon>
        <taxon>Spermatophyta</taxon>
        <taxon>Magnoliopsida</taxon>
        <taxon>Liliopsida</taxon>
        <taxon>Poales</taxon>
        <taxon>Poaceae</taxon>
        <taxon>BOP clade</taxon>
        <taxon>Oryzoideae</taxon>
        <taxon>Oryzeae</taxon>
        <taxon>Zizaniinae</taxon>
        <taxon>Zizania</taxon>
    </lineage>
</organism>
<evidence type="ECO:0000256" key="1">
    <source>
        <dbReference type="SAM" id="MobiDB-lite"/>
    </source>
</evidence>
<reference evidence="2" key="1">
    <citation type="journal article" date="2021" name="bioRxiv">
        <title>Whole Genome Assembly and Annotation of Northern Wild Rice, Zizania palustris L., Supports a Whole Genome Duplication in the Zizania Genus.</title>
        <authorList>
            <person name="Haas M."/>
            <person name="Kono T."/>
            <person name="Macchietto M."/>
            <person name="Millas R."/>
            <person name="McGilp L."/>
            <person name="Shao M."/>
            <person name="Duquette J."/>
            <person name="Hirsch C.N."/>
            <person name="Kimball J."/>
        </authorList>
    </citation>
    <scope>NUCLEOTIDE SEQUENCE</scope>
    <source>
        <tissue evidence="2">Fresh leaf tissue</tissue>
    </source>
</reference>
<evidence type="ECO:0000313" key="3">
    <source>
        <dbReference type="Proteomes" id="UP000729402"/>
    </source>
</evidence>
<evidence type="ECO:0000313" key="2">
    <source>
        <dbReference type="EMBL" id="KAG8071405.1"/>
    </source>
</evidence>
<comment type="caution">
    <text evidence="2">The sequence shown here is derived from an EMBL/GenBank/DDBJ whole genome shotgun (WGS) entry which is preliminary data.</text>
</comment>
<protein>
    <submittedName>
        <fullName evidence="2">Uncharacterized protein</fullName>
    </submittedName>
</protein>
<reference evidence="2" key="2">
    <citation type="submission" date="2021-02" db="EMBL/GenBank/DDBJ databases">
        <authorList>
            <person name="Kimball J.A."/>
            <person name="Haas M.W."/>
            <person name="Macchietto M."/>
            <person name="Kono T."/>
            <person name="Duquette J."/>
            <person name="Shao M."/>
        </authorList>
    </citation>
    <scope>NUCLEOTIDE SEQUENCE</scope>
    <source>
        <tissue evidence="2">Fresh leaf tissue</tissue>
    </source>
</reference>
<dbReference type="AlphaFoldDB" id="A0A8J5SAS2"/>
<proteinExistence type="predicted"/>
<name>A0A8J5SAS2_ZIZPA</name>